<evidence type="ECO:0000313" key="2">
    <source>
        <dbReference type="EMBL" id="TKI69033.1"/>
    </source>
</evidence>
<dbReference type="RefSeq" id="WP_137014359.1">
    <property type="nucleotide sequence ID" value="NZ_SZPX01000006.1"/>
</dbReference>
<dbReference type="SUPFAM" id="SSF52540">
    <property type="entry name" value="P-loop containing nucleoside triphosphate hydrolases"/>
    <property type="match status" value="1"/>
</dbReference>
<keyword evidence="3" id="KW-1185">Reference proteome</keyword>
<dbReference type="EMBL" id="SZPX01000006">
    <property type="protein sequence ID" value="TKI69033.1"/>
    <property type="molecule type" value="Genomic_DNA"/>
</dbReference>
<accession>A0A4V6X686</accession>
<dbReference type="OrthoDB" id="9763659at2"/>
<dbReference type="PANTHER" id="PTHR47642">
    <property type="entry name" value="ATP-DEPENDENT DNA HELICASE"/>
    <property type="match status" value="1"/>
</dbReference>
<sequence length="479" mass="56243">MTLTAHQLEIFNKITTTVENRVKSVLKSNDIEDYMISLRGPAGTGKTFLTAQLAKYFKAKKEEEFDFVITSPTHKATGVISQMLNKYNINATCKTIHSFLGIKPFKDFEKGIELFKIDKTKKQKDTTSILLVDESSMIGSELFEYIIEALETSRVNFVIFIGDPYQLLPVNDNENTIYELKNQFELKEVVRQAKDSYVLKIATQLRERIESKKFIPLNQLFAKYNHEQIQFFHNQEDFINDFYKNEKWYKEDKIIATHKNQNVDSFNRIIRAKFWEQNKAFNPATLLRGDTLRFKEAYSPNDTTLYHNGQVVELQSATLKHHDSLDIMYWECRAVDAHEQQIFRVVDPDSLDTYNDKLKTIAQKAKKAYYPDNTKLWKTFYGTRDMFADVQYIHASTIHKLQGSTCDTTYVDVFTLMDNPYMSMEEKYRLTYVAVTRAKYNIKVFISKLDTRERFITDSKINTKEKFDDIDMMLKNIYL</sequence>
<dbReference type="InterPro" id="IPR027785">
    <property type="entry name" value="UvrD-like_helicase_C"/>
</dbReference>
<dbReference type="CDD" id="cd18809">
    <property type="entry name" value="SF1_C_RecD"/>
    <property type="match status" value="1"/>
</dbReference>
<dbReference type="Gene3D" id="3.40.50.300">
    <property type="entry name" value="P-loop containing nucleotide triphosphate hydrolases"/>
    <property type="match status" value="2"/>
</dbReference>
<dbReference type="PANTHER" id="PTHR47642:SF5">
    <property type="entry name" value="ATP-DEPENDENT DNA HELICASE"/>
    <property type="match status" value="1"/>
</dbReference>
<dbReference type="Pfam" id="PF13538">
    <property type="entry name" value="UvrD_C_2"/>
    <property type="match status" value="1"/>
</dbReference>
<dbReference type="InterPro" id="IPR051055">
    <property type="entry name" value="PIF1_helicase"/>
</dbReference>
<dbReference type="AlphaFoldDB" id="A0A4V6X686"/>
<dbReference type="Gene3D" id="2.30.30.780">
    <property type="match status" value="1"/>
</dbReference>
<feature type="domain" description="UvrD-like helicase C-terminal" evidence="1">
    <location>
        <begin position="392"/>
        <end position="439"/>
    </location>
</feature>
<dbReference type="Pfam" id="PF13604">
    <property type="entry name" value="AAA_30"/>
    <property type="match status" value="1"/>
</dbReference>
<dbReference type="Proteomes" id="UP000309561">
    <property type="component" value="Unassembled WGS sequence"/>
</dbReference>
<comment type="caution">
    <text evidence="2">The sequence shown here is derived from an EMBL/GenBank/DDBJ whole genome shotgun (WGS) entry which is preliminary data.</text>
</comment>
<proteinExistence type="predicted"/>
<evidence type="ECO:0000313" key="3">
    <source>
        <dbReference type="Proteomes" id="UP000309561"/>
    </source>
</evidence>
<gene>
    <name evidence="2" type="ORF">FCU45_08720</name>
</gene>
<name>A0A4V6X686_9BACT</name>
<reference evidence="2 3" key="1">
    <citation type="submission" date="2019-04" db="EMBL/GenBank/DDBJ databases">
        <title>Sulfurimonas crateris sp. nov. a facultative anaerobic sulfur-oxidizing chemolithautotrophic bacterium isolated from a terrestrial mud vulcano.</title>
        <authorList>
            <person name="Ratnikova N.M."/>
            <person name="Slobodkin A.I."/>
            <person name="Merkel A.Y."/>
            <person name="Novikov A."/>
            <person name="Bonch-Osmolovskaya E.A."/>
            <person name="Slobodkina G.B."/>
        </authorList>
    </citation>
    <scope>NUCLEOTIDE SEQUENCE [LARGE SCALE GENOMIC DNA]</scope>
    <source>
        <strain evidence="2 3">SN118</strain>
    </source>
</reference>
<dbReference type="InterPro" id="IPR027417">
    <property type="entry name" value="P-loop_NTPase"/>
</dbReference>
<evidence type="ECO:0000259" key="1">
    <source>
        <dbReference type="Pfam" id="PF13538"/>
    </source>
</evidence>
<organism evidence="2 3">
    <name type="scientific">Sulfurimonas crateris</name>
    <dbReference type="NCBI Taxonomy" id="2574727"/>
    <lineage>
        <taxon>Bacteria</taxon>
        <taxon>Pseudomonadati</taxon>
        <taxon>Campylobacterota</taxon>
        <taxon>Epsilonproteobacteria</taxon>
        <taxon>Campylobacterales</taxon>
        <taxon>Sulfurimonadaceae</taxon>
        <taxon>Sulfurimonas</taxon>
    </lineage>
</organism>
<protein>
    <submittedName>
        <fullName evidence="2">DUF2075 domain-containing protein</fullName>
    </submittedName>
</protein>